<proteinExistence type="predicted"/>
<dbReference type="AlphaFoldDB" id="M2ANJ3"/>
<sequence length="52" mass="5903">MRYSDCSPEPCNQQFAGDTCAAQTHRNATRELMFGRFAESGVDRQAIEMKMD</sequence>
<evidence type="ECO:0000313" key="1">
    <source>
        <dbReference type="EMBL" id="EMB14297.1"/>
    </source>
</evidence>
<keyword evidence="2" id="KW-1185">Reference proteome</keyword>
<name>M2ANJ3_9BACT</name>
<reference evidence="1" key="1">
    <citation type="submission" date="2012-11" db="EMBL/GenBank/DDBJ databases">
        <title>Permanent draft genomes of Rhodopirellula europaea strain SH398 and 6C.</title>
        <authorList>
            <person name="Richter M."/>
            <person name="Richter-Heitmann T."/>
            <person name="Frank C."/>
            <person name="Harder J."/>
            <person name="Glockner F.O."/>
        </authorList>
    </citation>
    <scope>NUCLEOTIDE SEQUENCE</scope>
    <source>
        <strain evidence="1">6C</strain>
    </source>
</reference>
<protein>
    <submittedName>
        <fullName evidence="1">Uncharacterized protein</fullName>
    </submittedName>
</protein>
<organism evidence="1 2">
    <name type="scientific">Rhodopirellula europaea 6C</name>
    <dbReference type="NCBI Taxonomy" id="1263867"/>
    <lineage>
        <taxon>Bacteria</taxon>
        <taxon>Pseudomonadati</taxon>
        <taxon>Planctomycetota</taxon>
        <taxon>Planctomycetia</taxon>
        <taxon>Pirellulales</taxon>
        <taxon>Pirellulaceae</taxon>
        <taxon>Rhodopirellula</taxon>
    </lineage>
</organism>
<dbReference type="PATRIC" id="fig|1263867.3.peg.5063"/>
<evidence type="ECO:0000313" key="2">
    <source>
        <dbReference type="Proteomes" id="UP000011529"/>
    </source>
</evidence>
<reference evidence="1" key="2">
    <citation type="journal article" date="2013" name="Mar. Genomics">
        <title>Expression of sulfatases in Rhodopirellula baltica and the diversity of sulfatases in the genus Rhodopirellula.</title>
        <authorList>
            <person name="Wegner C.E."/>
            <person name="Richter-Heitmann T."/>
            <person name="Klindworth A."/>
            <person name="Klockow C."/>
            <person name="Richter M."/>
            <person name="Achstetter T."/>
            <person name="Glockner F.O."/>
            <person name="Harder J."/>
        </authorList>
    </citation>
    <scope>NUCLEOTIDE SEQUENCE [LARGE SCALE GENOMIC DNA]</scope>
    <source>
        <strain evidence="1">6C</strain>
    </source>
</reference>
<accession>M2ANJ3</accession>
<dbReference type="EMBL" id="ANMO01000216">
    <property type="protein sequence ID" value="EMB14297.1"/>
    <property type="molecule type" value="Genomic_DNA"/>
</dbReference>
<dbReference type="Proteomes" id="UP000011529">
    <property type="component" value="Unassembled WGS sequence"/>
</dbReference>
<comment type="caution">
    <text evidence="1">The sequence shown here is derived from an EMBL/GenBank/DDBJ whole genome shotgun (WGS) entry which is preliminary data.</text>
</comment>
<gene>
    <name evidence="1" type="ORF">RE6C_04719</name>
</gene>